<feature type="domain" description="Nephrocystin 3-like N-terminal" evidence="3">
    <location>
        <begin position="85"/>
        <end position="178"/>
    </location>
</feature>
<evidence type="ECO:0000256" key="2">
    <source>
        <dbReference type="SAM" id="MobiDB-lite"/>
    </source>
</evidence>
<dbReference type="InterPro" id="IPR056884">
    <property type="entry name" value="NPHP3-like_N"/>
</dbReference>
<proteinExistence type="predicted"/>
<organism evidence="4 5">
    <name type="scientific">Orbilia javanica</name>
    <dbReference type="NCBI Taxonomy" id="47235"/>
    <lineage>
        <taxon>Eukaryota</taxon>
        <taxon>Fungi</taxon>
        <taxon>Dikarya</taxon>
        <taxon>Ascomycota</taxon>
        <taxon>Pezizomycotina</taxon>
        <taxon>Orbiliomycetes</taxon>
        <taxon>Orbiliales</taxon>
        <taxon>Orbiliaceae</taxon>
        <taxon>Orbilia</taxon>
    </lineage>
</organism>
<comment type="caution">
    <text evidence="4">The sequence shown here is derived from an EMBL/GenBank/DDBJ whole genome shotgun (WGS) entry which is preliminary data.</text>
</comment>
<evidence type="ECO:0000256" key="1">
    <source>
        <dbReference type="ARBA" id="ARBA00022737"/>
    </source>
</evidence>
<reference evidence="4 5" key="1">
    <citation type="submission" date="2019-10" db="EMBL/GenBank/DDBJ databases">
        <authorList>
            <person name="Palmer J.M."/>
        </authorList>
    </citation>
    <scope>NUCLEOTIDE SEQUENCE [LARGE SCALE GENOMIC DNA]</scope>
    <source>
        <strain evidence="4 5">TWF718</strain>
    </source>
</reference>
<name>A0AAN8MMC2_9PEZI</name>
<dbReference type="Pfam" id="PF24883">
    <property type="entry name" value="NPHP3_N"/>
    <property type="match status" value="1"/>
</dbReference>
<dbReference type="Gene3D" id="3.40.50.300">
    <property type="entry name" value="P-loop containing nucleotide triphosphate hydrolases"/>
    <property type="match status" value="1"/>
</dbReference>
<feature type="compositionally biased region" description="Polar residues" evidence="2">
    <location>
        <begin position="16"/>
        <end position="30"/>
    </location>
</feature>
<accession>A0AAN8MMC2</accession>
<dbReference type="EMBL" id="JAVHNR010000010">
    <property type="protein sequence ID" value="KAK6331823.1"/>
    <property type="molecule type" value="Genomic_DNA"/>
</dbReference>
<keyword evidence="1" id="KW-0677">Repeat</keyword>
<dbReference type="Proteomes" id="UP001313282">
    <property type="component" value="Unassembled WGS sequence"/>
</dbReference>
<sequence>MPASGESSYRMDISGDGNNVSQGTDAKQNNFTGNAQHIEVYGNVYTPGYDPPKDPRANLDELIESLAFERIADRHSSIKEQHPSTCKWILSNEAYKLWQSESRDLCNRILWIKGKPGAGKSTIMKFIVDTAVHSEENSGIHIYFFFNARGESLEKEAIGLYRSLLFQLFKNVPETQKAFK</sequence>
<dbReference type="PANTHER" id="PTHR10039">
    <property type="entry name" value="AMELOGENIN"/>
    <property type="match status" value="1"/>
</dbReference>
<feature type="region of interest" description="Disordered" evidence="2">
    <location>
        <begin position="1"/>
        <end position="30"/>
    </location>
</feature>
<evidence type="ECO:0000259" key="3">
    <source>
        <dbReference type="Pfam" id="PF24883"/>
    </source>
</evidence>
<evidence type="ECO:0000313" key="5">
    <source>
        <dbReference type="Proteomes" id="UP001313282"/>
    </source>
</evidence>
<dbReference type="AlphaFoldDB" id="A0AAN8MMC2"/>
<evidence type="ECO:0000313" key="4">
    <source>
        <dbReference type="EMBL" id="KAK6331823.1"/>
    </source>
</evidence>
<protein>
    <recommendedName>
        <fullName evidence="3">Nephrocystin 3-like N-terminal domain-containing protein</fullName>
    </recommendedName>
</protein>
<gene>
    <name evidence="4" type="ORF">TWF718_002364</name>
</gene>
<dbReference type="PANTHER" id="PTHR10039:SF5">
    <property type="entry name" value="NACHT DOMAIN-CONTAINING PROTEIN"/>
    <property type="match status" value="1"/>
</dbReference>
<keyword evidence="5" id="KW-1185">Reference proteome</keyword>
<dbReference type="InterPro" id="IPR027417">
    <property type="entry name" value="P-loop_NTPase"/>
</dbReference>